<keyword evidence="1" id="KW-1133">Transmembrane helix</keyword>
<dbReference type="Proteomes" id="UP000019141">
    <property type="component" value="Unassembled WGS sequence"/>
</dbReference>
<comment type="caution">
    <text evidence="3">The sequence shown here is derived from an EMBL/GenBank/DDBJ whole genome shotgun (WGS) entry which is preliminary data.</text>
</comment>
<accession>W4LZG5</accession>
<keyword evidence="1" id="KW-0812">Transmembrane</keyword>
<keyword evidence="1" id="KW-0472">Membrane</keyword>
<dbReference type="EMBL" id="AZHW01000061">
    <property type="protein sequence ID" value="ETX03310.1"/>
    <property type="molecule type" value="Genomic_DNA"/>
</dbReference>
<feature type="transmembrane region" description="Helical" evidence="1">
    <location>
        <begin position="20"/>
        <end position="40"/>
    </location>
</feature>
<evidence type="ECO:0000313" key="3">
    <source>
        <dbReference type="EMBL" id="ETX03310.1"/>
    </source>
</evidence>
<evidence type="ECO:0000259" key="2">
    <source>
        <dbReference type="Pfam" id="PF07811"/>
    </source>
</evidence>
<keyword evidence="4" id="KW-1185">Reference proteome</keyword>
<proteinExistence type="predicted"/>
<dbReference type="AlphaFoldDB" id="W4LZG5"/>
<feature type="domain" description="TadE-like" evidence="2">
    <location>
        <begin position="11"/>
        <end position="53"/>
    </location>
</feature>
<dbReference type="InterPro" id="IPR012495">
    <property type="entry name" value="TadE-like_dom"/>
</dbReference>
<gene>
    <name evidence="3" type="ORF">ETSY1_00425</name>
</gene>
<evidence type="ECO:0000313" key="4">
    <source>
        <dbReference type="Proteomes" id="UP000019141"/>
    </source>
</evidence>
<sequence length="151" mass="16464">MFKWQLGNHRGASIVEFALVLPLVLGFLGATIDFGLAFFASHIAQNAAREGARLAVAIEGLPPGVVTNQRVEDRINSHLPKISLFQGFSPAVRVVELGPDECEVEATVSGTSPYFFLPTVTAIIPDSVVSFESEVPIVRTVRMRYEYDCTP</sequence>
<organism evidence="3 4">
    <name type="scientific">Entotheonella factor</name>
    <dbReference type="NCBI Taxonomy" id="1429438"/>
    <lineage>
        <taxon>Bacteria</taxon>
        <taxon>Pseudomonadati</taxon>
        <taxon>Nitrospinota/Tectimicrobiota group</taxon>
        <taxon>Candidatus Tectimicrobiota</taxon>
        <taxon>Candidatus Entotheonellia</taxon>
        <taxon>Candidatus Entotheonellales</taxon>
        <taxon>Candidatus Entotheonellaceae</taxon>
        <taxon>Candidatus Entotheonella</taxon>
    </lineage>
</organism>
<reference evidence="3 4" key="1">
    <citation type="journal article" date="2014" name="Nature">
        <title>An environmental bacterial taxon with a large and distinct metabolic repertoire.</title>
        <authorList>
            <person name="Wilson M.C."/>
            <person name="Mori T."/>
            <person name="Ruckert C."/>
            <person name="Uria A.R."/>
            <person name="Helf M.J."/>
            <person name="Takada K."/>
            <person name="Gernert C."/>
            <person name="Steffens U.A."/>
            <person name="Heycke N."/>
            <person name="Schmitt S."/>
            <person name="Rinke C."/>
            <person name="Helfrich E.J."/>
            <person name="Brachmann A.O."/>
            <person name="Gurgui C."/>
            <person name="Wakimoto T."/>
            <person name="Kracht M."/>
            <person name="Crusemann M."/>
            <person name="Hentschel U."/>
            <person name="Abe I."/>
            <person name="Matsunaga S."/>
            <person name="Kalinowski J."/>
            <person name="Takeyama H."/>
            <person name="Piel J."/>
        </authorList>
    </citation>
    <scope>NUCLEOTIDE SEQUENCE [LARGE SCALE GENOMIC DNA]</scope>
    <source>
        <strain evidence="4">TSY1</strain>
    </source>
</reference>
<dbReference type="Pfam" id="PF07811">
    <property type="entry name" value="TadE"/>
    <property type="match status" value="1"/>
</dbReference>
<protein>
    <recommendedName>
        <fullName evidence="2">TadE-like domain-containing protein</fullName>
    </recommendedName>
</protein>
<dbReference type="HOGENOM" id="CLU_1812249_0_0_7"/>
<name>W4LZG5_ENTF1</name>
<evidence type="ECO:0000256" key="1">
    <source>
        <dbReference type="SAM" id="Phobius"/>
    </source>
</evidence>